<feature type="region of interest" description="Disordered" evidence="1">
    <location>
        <begin position="1"/>
        <end position="46"/>
    </location>
</feature>
<evidence type="ECO:0000256" key="1">
    <source>
        <dbReference type="SAM" id="MobiDB-lite"/>
    </source>
</evidence>
<gene>
    <name evidence="2" type="ORF">FMEXI_5078</name>
</gene>
<protein>
    <submittedName>
        <fullName evidence="2">Uncharacterized protein</fullName>
    </submittedName>
</protein>
<proteinExistence type="predicted"/>
<name>A0A8H5J407_9HYPO</name>
<feature type="region of interest" description="Disordered" evidence="1">
    <location>
        <begin position="172"/>
        <end position="193"/>
    </location>
</feature>
<comment type="caution">
    <text evidence="2">The sequence shown here is derived from an EMBL/GenBank/DDBJ whole genome shotgun (WGS) entry which is preliminary data.</text>
</comment>
<evidence type="ECO:0000313" key="3">
    <source>
        <dbReference type="Proteomes" id="UP000522262"/>
    </source>
</evidence>
<reference evidence="2 3" key="1">
    <citation type="submission" date="2020-05" db="EMBL/GenBank/DDBJ databases">
        <title>Identification and distribution of gene clusters putatively required for synthesis of sphingolipid metabolism inhibitors in phylogenetically diverse species of the filamentous fungus Fusarium.</title>
        <authorList>
            <person name="Kim H.-S."/>
            <person name="Busman M."/>
            <person name="Brown D.W."/>
            <person name="Divon H."/>
            <person name="Uhlig S."/>
            <person name="Proctor R.H."/>
        </authorList>
    </citation>
    <scope>NUCLEOTIDE SEQUENCE [LARGE SCALE GENOMIC DNA]</scope>
    <source>
        <strain evidence="2 3">NRRL 53147</strain>
    </source>
</reference>
<accession>A0A8H5J407</accession>
<evidence type="ECO:0000313" key="2">
    <source>
        <dbReference type="EMBL" id="KAF5547752.1"/>
    </source>
</evidence>
<dbReference type="AlphaFoldDB" id="A0A8H5J407"/>
<sequence>MSDLRDLATETGSNLTATGDSEQSVPRSGPPSGQPNSPAQGARNGGLTRATLRNSLRLLTTEHSIGQLDGGIMNLNTDELAMSGIHITMTTHLGAHRITFKGGDRTTLSKVMNFVQSVNGPGQGVSGVITVNNLKSIMYQNSKRKRLPLDYDEYAEKEAGRPDRRRIGAAPFQLPDQEHSGQGSDQDKGRPHDRSQRRMFCVGCKSSKHCLDSCLKADDDGLMKGCPRCDTLSHNASNCSTVKTDKERFIWFVKKRGSMPSFLDFNTWFRLASVEGSLTAQDRFPWTAKFTKFNADDIEQLQNDLDTLGLGGEFRLPEDPKLLGWRAVKMYHQLLAKEDQKALDASQETVVLDGVVMNKKRAAMILAGDS</sequence>
<dbReference type="Proteomes" id="UP000522262">
    <property type="component" value="Unassembled WGS sequence"/>
</dbReference>
<organism evidence="2 3">
    <name type="scientific">Fusarium mexicanum</name>
    <dbReference type="NCBI Taxonomy" id="751941"/>
    <lineage>
        <taxon>Eukaryota</taxon>
        <taxon>Fungi</taxon>
        <taxon>Dikarya</taxon>
        <taxon>Ascomycota</taxon>
        <taxon>Pezizomycotina</taxon>
        <taxon>Sordariomycetes</taxon>
        <taxon>Hypocreomycetidae</taxon>
        <taxon>Hypocreales</taxon>
        <taxon>Nectriaceae</taxon>
        <taxon>Fusarium</taxon>
        <taxon>Fusarium fujikuroi species complex</taxon>
    </lineage>
</organism>
<feature type="compositionally biased region" description="Polar residues" evidence="1">
    <location>
        <begin position="10"/>
        <end position="26"/>
    </location>
</feature>
<dbReference type="EMBL" id="JAAOAM010000104">
    <property type="protein sequence ID" value="KAF5547752.1"/>
    <property type="molecule type" value="Genomic_DNA"/>
</dbReference>
<keyword evidence="3" id="KW-1185">Reference proteome</keyword>